<name>A0A4S8JDY4_MUSBA</name>
<accession>A0A4S8JDY4</accession>
<gene>
    <name evidence="1" type="ORF">C4D60_Mb07t08740</name>
</gene>
<organism evidence="1 2">
    <name type="scientific">Musa balbisiana</name>
    <name type="common">Banana</name>
    <dbReference type="NCBI Taxonomy" id="52838"/>
    <lineage>
        <taxon>Eukaryota</taxon>
        <taxon>Viridiplantae</taxon>
        <taxon>Streptophyta</taxon>
        <taxon>Embryophyta</taxon>
        <taxon>Tracheophyta</taxon>
        <taxon>Spermatophyta</taxon>
        <taxon>Magnoliopsida</taxon>
        <taxon>Liliopsida</taxon>
        <taxon>Zingiberales</taxon>
        <taxon>Musaceae</taxon>
        <taxon>Musa</taxon>
    </lineage>
</organism>
<proteinExistence type="predicted"/>
<dbReference type="EMBL" id="PYDT01000005">
    <property type="protein sequence ID" value="THU60068.1"/>
    <property type="molecule type" value="Genomic_DNA"/>
</dbReference>
<protein>
    <submittedName>
        <fullName evidence="1">Uncharacterized protein</fullName>
    </submittedName>
</protein>
<evidence type="ECO:0000313" key="2">
    <source>
        <dbReference type="Proteomes" id="UP000317650"/>
    </source>
</evidence>
<sequence length="67" mass="7372">MESNVGEERSTEWQDATIGSLGNGVAGHDVKLGDWCFSCGVDNYASYSSRFKWRLIRVEDDVASVVA</sequence>
<keyword evidence="2" id="KW-1185">Reference proteome</keyword>
<dbReference type="AlphaFoldDB" id="A0A4S8JDY4"/>
<comment type="caution">
    <text evidence="1">The sequence shown here is derived from an EMBL/GenBank/DDBJ whole genome shotgun (WGS) entry which is preliminary data.</text>
</comment>
<dbReference type="Proteomes" id="UP000317650">
    <property type="component" value="Chromosome 7"/>
</dbReference>
<evidence type="ECO:0000313" key="1">
    <source>
        <dbReference type="EMBL" id="THU60068.1"/>
    </source>
</evidence>
<reference evidence="1 2" key="1">
    <citation type="journal article" date="2019" name="Nat. Plants">
        <title>Genome sequencing of Musa balbisiana reveals subgenome evolution and function divergence in polyploid bananas.</title>
        <authorList>
            <person name="Yao X."/>
        </authorList>
    </citation>
    <scope>NUCLEOTIDE SEQUENCE [LARGE SCALE GENOMIC DNA]</scope>
    <source>
        <strain evidence="2">cv. DH-PKW</strain>
        <tissue evidence="1">Leaves</tissue>
    </source>
</reference>